<accession>A0A0E9SBS2</accession>
<evidence type="ECO:0000313" key="1">
    <source>
        <dbReference type="EMBL" id="JAH38824.1"/>
    </source>
</evidence>
<protein>
    <submittedName>
        <fullName evidence="1">Uncharacterized protein</fullName>
    </submittedName>
</protein>
<proteinExistence type="predicted"/>
<organism evidence="1">
    <name type="scientific">Anguilla anguilla</name>
    <name type="common">European freshwater eel</name>
    <name type="synonym">Muraena anguilla</name>
    <dbReference type="NCBI Taxonomy" id="7936"/>
    <lineage>
        <taxon>Eukaryota</taxon>
        <taxon>Metazoa</taxon>
        <taxon>Chordata</taxon>
        <taxon>Craniata</taxon>
        <taxon>Vertebrata</taxon>
        <taxon>Euteleostomi</taxon>
        <taxon>Actinopterygii</taxon>
        <taxon>Neopterygii</taxon>
        <taxon>Teleostei</taxon>
        <taxon>Anguilliformes</taxon>
        <taxon>Anguillidae</taxon>
        <taxon>Anguilla</taxon>
    </lineage>
</organism>
<dbReference type="EMBL" id="GBXM01069753">
    <property type="protein sequence ID" value="JAH38824.1"/>
    <property type="molecule type" value="Transcribed_RNA"/>
</dbReference>
<name>A0A0E9SBS2_ANGAN</name>
<sequence>MTYTSCLPLLPHSNSTPAVNCHVLP</sequence>
<dbReference type="AlphaFoldDB" id="A0A0E9SBS2"/>
<reference evidence="1" key="1">
    <citation type="submission" date="2014-11" db="EMBL/GenBank/DDBJ databases">
        <authorList>
            <person name="Amaro Gonzalez C."/>
        </authorList>
    </citation>
    <scope>NUCLEOTIDE SEQUENCE</scope>
</reference>
<reference evidence="1" key="2">
    <citation type="journal article" date="2015" name="Fish Shellfish Immunol.">
        <title>Early steps in the European eel (Anguilla anguilla)-Vibrio vulnificus interaction in the gills: Role of the RtxA13 toxin.</title>
        <authorList>
            <person name="Callol A."/>
            <person name="Pajuelo D."/>
            <person name="Ebbesson L."/>
            <person name="Teles M."/>
            <person name="MacKenzie S."/>
            <person name="Amaro C."/>
        </authorList>
    </citation>
    <scope>NUCLEOTIDE SEQUENCE</scope>
</reference>